<evidence type="ECO:0000313" key="1">
    <source>
        <dbReference type="EMBL" id="OHX19610.1"/>
    </source>
</evidence>
<sequence length="86" mass="9061">MLVPVTVLATRAKARPVSVPPVSVMDPTPLLPARMLPLTLEVVSVAAEPTAQYTLHGCPRPVMTTEKLVPVSAAPTLKIQTPLAGR</sequence>
<organism evidence="1 2">
    <name type="scientific">Chromobacterium sphagni</name>
    <dbReference type="NCBI Taxonomy" id="1903179"/>
    <lineage>
        <taxon>Bacteria</taxon>
        <taxon>Pseudomonadati</taxon>
        <taxon>Pseudomonadota</taxon>
        <taxon>Betaproteobacteria</taxon>
        <taxon>Neisseriales</taxon>
        <taxon>Chromobacteriaceae</taxon>
        <taxon>Chromobacterium</taxon>
    </lineage>
</organism>
<name>A0ABX3CBD7_9NEIS</name>
<dbReference type="Proteomes" id="UP000180280">
    <property type="component" value="Unassembled WGS sequence"/>
</dbReference>
<accession>A0ABX3CBD7</accession>
<keyword evidence="2" id="KW-1185">Reference proteome</keyword>
<evidence type="ECO:0008006" key="3">
    <source>
        <dbReference type="Google" id="ProtNLM"/>
    </source>
</evidence>
<protein>
    <recommendedName>
        <fullName evidence="3">Secreted protein</fullName>
    </recommendedName>
</protein>
<reference evidence="1 2" key="1">
    <citation type="submission" date="2016-09" db="EMBL/GenBank/DDBJ databases">
        <title>Chromobacterium muskegensis sp. nov., an insecticidal bacterium isolated from Sphagnum bogs.</title>
        <authorList>
            <person name="Sparks M.E."/>
            <person name="Blackburn M.B."/>
            <person name="Gundersen-Rindal D.E."/>
            <person name="Mitchell A."/>
            <person name="Farrar R."/>
            <person name="Kuhar D."/>
        </authorList>
    </citation>
    <scope>NUCLEOTIDE SEQUENCE [LARGE SCALE GENOMIC DNA]</scope>
    <source>
        <strain evidence="1 2">14B-1</strain>
    </source>
</reference>
<evidence type="ECO:0000313" key="2">
    <source>
        <dbReference type="Proteomes" id="UP000180280"/>
    </source>
</evidence>
<dbReference type="EMBL" id="MKCT01000031">
    <property type="protein sequence ID" value="OHX19610.1"/>
    <property type="molecule type" value="Genomic_DNA"/>
</dbReference>
<comment type="caution">
    <text evidence="1">The sequence shown here is derived from an EMBL/GenBank/DDBJ whole genome shotgun (WGS) entry which is preliminary data.</text>
</comment>
<proteinExistence type="predicted"/>
<gene>
    <name evidence="1" type="ORF">BI344_17655</name>
</gene>